<evidence type="ECO:0000313" key="4">
    <source>
        <dbReference type="EMBL" id="ATY33738.1"/>
    </source>
</evidence>
<keyword evidence="5" id="KW-1185">Reference proteome</keyword>
<dbReference type="Pfam" id="PF14559">
    <property type="entry name" value="TPR_19"/>
    <property type="match status" value="1"/>
</dbReference>
<dbReference type="SMART" id="SM00028">
    <property type="entry name" value="TPR"/>
    <property type="match status" value="6"/>
</dbReference>
<evidence type="ECO:0000256" key="3">
    <source>
        <dbReference type="PROSITE-ProRule" id="PRU00339"/>
    </source>
</evidence>
<feature type="repeat" description="TPR" evidence="3">
    <location>
        <begin position="249"/>
        <end position="282"/>
    </location>
</feature>
<dbReference type="SUPFAM" id="SSF48452">
    <property type="entry name" value="TPR-like"/>
    <property type="match status" value="2"/>
</dbReference>
<dbReference type="Pfam" id="PF13469">
    <property type="entry name" value="Sulfotransfer_3"/>
    <property type="match status" value="1"/>
</dbReference>
<keyword evidence="2 3" id="KW-0802">TPR repeat</keyword>
<evidence type="ECO:0000313" key="5">
    <source>
        <dbReference type="Proteomes" id="UP000229081"/>
    </source>
</evidence>
<dbReference type="Pfam" id="PF13432">
    <property type="entry name" value="TPR_16"/>
    <property type="match status" value="1"/>
</dbReference>
<gene>
    <name evidence="4" type="ORF">CVN68_18710</name>
</gene>
<sequence>MANASTLDPITADALRDAVRAAQAGDLDGARARAEEAVPGSSDPAPLYAFLGMLAARAGDLAAAAGHLGRAHRARPGDATIACNRIAVLIDLGDREAALAVATPELAFNDSTLRVARYRGFLAQSLDRFAEAAEAYAFVIERAPQDFESWNNLGNARSALGDFDGSIAALEQAIALDPRAAPTHLNLSTALRSAGRRAEAEAVLRSAAESFPEDSHARHDLYVLLKGDGRHEEALPMLEAAVQRDPAHAGMQLKLGIEYGLVMETGKAEQAFLRALDVDPRARDAYLGLAIQYEHTNREEEFAPLIARAEASGADIGTLSFLRALEHRRAKRFEEGLAALALVPPEVEPERTAHLHATLLDRLGRSDEAFQWFEEAATRHAADPSEPLKRAAELRGELRGELAVMTPEWVAGWTGDVPPSHQPAPVFLVGFPRSGTTLLDTILMGHPDVAVLEEKPALNLVDDAIGGLNTLATMDPDAIAAARARYFEEVAKLVPLAPGQLLVDKSPLFLHKVPLIKRLFPEARFILALRHPCDVLLSCFMSNFRLNRAMSNFLRLEDAAALYDLSFSHWERANALFAVEAHPIVYERLIENVEAEIRPLFDWLGLEWHPQAVDHVGTARSRGLITTASYSQVTEPIYKRAVGRWHRYRAHLEPVLPALAPWAEKFGYTL</sequence>
<dbReference type="EMBL" id="CP024923">
    <property type="protein sequence ID" value="ATY33738.1"/>
    <property type="molecule type" value="Genomic_DNA"/>
</dbReference>
<dbReference type="SUPFAM" id="SSF52540">
    <property type="entry name" value="P-loop containing nucleoside triphosphate hydrolases"/>
    <property type="match status" value="1"/>
</dbReference>
<dbReference type="RefSeq" id="WP_100283537.1">
    <property type="nucleotide sequence ID" value="NZ_CP024923.1"/>
</dbReference>
<name>A0A2K8MIM3_9SPHN</name>
<dbReference type="Gene3D" id="1.25.40.10">
    <property type="entry name" value="Tetratricopeptide repeat domain"/>
    <property type="match status" value="3"/>
</dbReference>
<dbReference type="Proteomes" id="UP000229081">
    <property type="component" value="Chromosome"/>
</dbReference>
<evidence type="ECO:0000256" key="1">
    <source>
        <dbReference type="ARBA" id="ARBA00022737"/>
    </source>
</evidence>
<accession>A0A2K8MIM3</accession>
<dbReference type="InterPro" id="IPR011990">
    <property type="entry name" value="TPR-like_helical_dom_sf"/>
</dbReference>
<keyword evidence="4" id="KW-0808">Transferase</keyword>
<reference evidence="4 5" key="1">
    <citation type="submission" date="2017-11" db="EMBL/GenBank/DDBJ databases">
        <title>Complete genome sequence of Sphingomonas sp. Strain Cra20, a psychrotolerant potential plant growth promoting rhizobacteria.</title>
        <authorList>
            <person name="Luo Y."/>
        </authorList>
    </citation>
    <scope>NUCLEOTIDE SEQUENCE [LARGE SCALE GENOMIC DNA]</scope>
    <source>
        <strain evidence="4 5">Cra20</strain>
    </source>
</reference>
<dbReference type="InterPro" id="IPR019734">
    <property type="entry name" value="TPR_rpt"/>
</dbReference>
<organism evidence="4 5">
    <name type="scientific">Sphingomonas psychrotolerans</name>
    <dbReference type="NCBI Taxonomy" id="1327635"/>
    <lineage>
        <taxon>Bacteria</taxon>
        <taxon>Pseudomonadati</taxon>
        <taxon>Pseudomonadota</taxon>
        <taxon>Alphaproteobacteria</taxon>
        <taxon>Sphingomonadales</taxon>
        <taxon>Sphingomonadaceae</taxon>
        <taxon>Sphingomonas</taxon>
    </lineage>
</organism>
<dbReference type="OrthoDB" id="9800698at2"/>
<dbReference type="AlphaFoldDB" id="A0A2K8MIM3"/>
<proteinExistence type="predicted"/>
<feature type="repeat" description="TPR" evidence="3">
    <location>
        <begin position="147"/>
        <end position="180"/>
    </location>
</feature>
<dbReference type="PANTHER" id="PTHR44858:SF1">
    <property type="entry name" value="UDP-N-ACETYLGLUCOSAMINE--PEPTIDE N-ACETYLGLUCOSAMINYLTRANSFERASE SPINDLY-RELATED"/>
    <property type="match status" value="1"/>
</dbReference>
<dbReference type="GO" id="GO:0016740">
    <property type="term" value="F:transferase activity"/>
    <property type="evidence" value="ECO:0007669"/>
    <property type="project" value="UniProtKB-KW"/>
</dbReference>
<dbReference type="KEGG" id="sphc:CVN68_18710"/>
<dbReference type="PROSITE" id="PS50005">
    <property type="entry name" value="TPR"/>
    <property type="match status" value="2"/>
</dbReference>
<dbReference type="InterPro" id="IPR027417">
    <property type="entry name" value="P-loop_NTPase"/>
</dbReference>
<protein>
    <submittedName>
        <fullName evidence="4">Sulfotransferase</fullName>
    </submittedName>
</protein>
<keyword evidence="1" id="KW-0677">Repeat</keyword>
<dbReference type="Gene3D" id="3.40.50.300">
    <property type="entry name" value="P-loop containing nucleotide triphosphate hydrolases"/>
    <property type="match status" value="1"/>
</dbReference>
<dbReference type="InterPro" id="IPR050498">
    <property type="entry name" value="Ycf3"/>
</dbReference>
<dbReference type="PANTHER" id="PTHR44858">
    <property type="entry name" value="TETRATRICOPEPTIDE REPEAT PROTEIN 6"/>
    <property type="match status" value="1"/>
</dbReference>
<evidence type="ECO:0000256" key="2">
    <source>
        <dbReference type="ARBA" id="ARBA00022803"/>
    </source>
</evidence>